<evidence type="ECO:0000313" key="1">
    <source>
        <dbReference type="EMBL" id="GGI10167.1"/>
    </source>
</evidence>
<dbReference type="Gene3D" id="2.70.98.10">
    <property type="match status" value="1"/>
</dbReference>
<dbReference type="GO" id="GO:0030246">
    <property type="term" value="F:carbohydrate binding"/>
    <property type="evidence" value="ECO:0007669"/>
    <property type="project" value="InterPro"/>
</dbReference>
<evidence type="ECO:0000313" key="2">
    <source>
        <dbReference type="Proteomes" id="UP000626244"/>
    </source>
</evidence>
<dbReference type="GO" id="GO:0016853">
    <property type="term" value="F:isomerase activity"/>
    <property type="evidence" value="ECO:0007669"/>
    <property type="project" value="InterPro"/>
</dbReference>
<accession>A0A8J3EVY7</accession>
<dbReference type="Proteomes" id="UP000626244">
    <property type="component" value="Unassembled WGS sequence"/>
</dbReference>
<dbReference type="Pfam" id="PF01263">
    <property type="entry name" value="Aldose_epim"/>
    <property type="match status" value="1"/>
</dbReference>
<comment type="caution">
    <text evidence="1">The sequence shown here is derived from an EMBL/GenBank/DDBJ whole genome shotgun (WGS) entry which is preliminary data.</text>
</comment>
<name>A0A8J3EVY7_9BACI</name>
<dbReference type="AlphaFoldDB" id="A0A8J3EVY7"/>
<gene>
    <name evidence="1" type="ORF">GCM10007380_01430</name>
</gene>
<protein>
    <submittedName>
        <fullName evidence="1">LACX protein</fullName>
    </submittedName>
</protein>
<proteinExistence type="predicted"/>
<dbReference type="GO" id="GO:0005975">
    <property type="term" value="P:carbohydrate metabolic process"/>
    <property type="evidence" value="ECO:0007669"/>
    <property type="project" value="InterPro"/>
</dbReference>
<dbReference type="InterPro" id="IPR014718">
    <property type="entry name" value="GH-type_carb-bd"/>
</dbReference>
<dbReference type="PANTHER" id="PTHR11122">
    <property type="entry name" value="APOSPORY-ASSOCIATED PROTEIN C-RELATED"/>
    <property type="match status" value="1"/>
</dbReference>
<sequence>MSVLENELIKITSKPEGAELTSIESKKDGIQFLWNANPSFWGRHAPVLFPNVGKLINNQYKINEKTYELTQHGFARDMVFNVIKEEQDEITYELISNSESLLKYPFKFSLKIRYRIEGSSIYVTYEVTNNDVVSMPFSIGAHPAFNVPLLENESFEDYYIQFEENEKIETIKLEGAYRNGKRELIADKTNVLPLTRELFKDDALILEKLNKNSISIHSKNHSSYVKVDFEGFPYVGIWTTKTAPFVCIEPWYGIADEAGPVKEMKNRLGVNSIEPNESFTCTYSITIGMK</sequence>
<reference evidence="2" key="1">
    <citation type="journal article" date="2019" name="Int. J. Syst. Evol. Microbiol.">
        <title>The Global Catalogue of Microorganisms (GCM) 10K type strain sequencing project: providing services to taxonomists for standard genome sequencing and annotation.</title>
        <authorList>
            <consortium name="The Broad Institute Genomics Platform"/>
            <consortium name="The Broad Institute Genome Sequencing Center for Infectious Disease"/>
            <person name="Wu L."/>
            <person name="Ma J."/>
        </authorList>
    </citation>
    <scope>NUCLEOTIDE SEQUENCE [LARGE SCALE GENOMIC DNA]</scope>
    <source>
        <strain evidence="2">CGMCC 1.14993</strain>
    </source>
</reference>
<dbReference type="PANTHER" id="PTHR11122:SF13">
    <property type="entry name" value="GLUCOSE-6-PHOSPHATE 1-EPIMERASE"/>
    <property type="match status" value="1"/>
</dbReference>
<dbReference type="InterPro" id="IPR011013">
    <property type="entry name" value="Gal_mutarotase_sf_dom"/>
</dbReference>
<dbReference type="EMBL" id="BMHB01000001">
    <property type="protein sequence ID" value="GGI10167.1"/>
    <property type="molecule type" value="Genomic_DNA"/>
</dbReference>
<dbReference type="InterPro" id="IPR037481">
    <property type="entry name" value="LacX"/>
</dbReference>
<keyword evidence="2" id="KW-1185">Reference proteome</keyword>
<dbReference type="CDD" id="cd09024">
    <property type="entry name" value="Aldose_epim_lacX"/>
    <property type="match status" value="1"/>
</dbReference>
<organism evidence="1 2">
    <name type="scientific">Gottfriedia solisilvae</name>
    <dbReference type="NCBI Taxonomy" id="1516104"/>
    <lineage>
        <taxon>Bacteria</taxon>
        <taxon>Bacillati</taxon>
        <taxon>Bacillota</taxon>
        <taxon>Bacilli</taxon>
        <taxon>Bacillales</taxon>
        <taxon>Bacillaceae</taxon>
        <taxon>Gottfriedia</taxon>
    </lineage>
</organism>
<dbReference type="InterPro" id="IPR008183">
    <property type="entry name" value="Aldose_1/G6P_1-epimerase"/>
</dbReference>
<dbReference type="SUPFAM" id="SSF74650">
    <property type="entry name" value="Galactose mutarotase-like"/>
    <property type="match status" value="1"/>
</dbReference>